<feature type="domain" description="LysM" evidence="1">
    <location>
        <begin position="3"/>
        <end position="47"/>
    </location>
</feature>
<accession>A0A1H3A1P1</accession>
<reference evidence="2 3" key="1">
    <citation type="submission" date="2016-10" db="EMBL/GenBank/DDBJ databases">
        <authorList>
            <person name="Varghese N."/>
            <person name="Submissions S."/>
        </authorList>
    </citation>
    <scope>NUCLEOTIDE SEQUENCE [LARGE SCALE GENOMIC DNA]</scope>
    <source>
        <strain evidence="2 3">DSM 11449</strain>
    </source>
</reference>
<dbReference type="Proteomes" id="UP000182771">
    <property type="component" value="Unassembled WGS sequence"/>
</dbReference>
<proteinExistence type="predicted"/>
<evidence type="ECO:0000259" key="1">
    <source>
        <dbReference type="PROSITE" id="PS51782"/>
    </source>
</evidence>
<dbReference type="EMBL" id="FNND01000023">
    <property type="protein sequence ID" value="SDX23094.1"/>
    <property type="molecule type" value="Genomic_DNA"/>
</dbReference>
<evidence type="ECO:0000313" key="3">
    <source>
        <dbReference type="Proteomes" id="UP000182771"/>
    </source>
</evidence>
<sequence length="333" mass="39466">MSRIYKVKKGDTLQSIAEKFQISVNDLRHYHNMRCELWELLEQKLTSKTERIIVPSEEELASLQGHQQAVQKELERPSRYLDKKFYAKNYLVTEIQTTSEEELTNSYELLLLLEKAEKGWSMNLKRKYEEDETKIADLAVACMNAIEPLKYHISVNGGITDIDNYKEIVTQFKQKHKDLEDYFKGDFSKTYIDAFWRGLANKEYMLTHLQMSFVNQILFPKMEWFHKDNEKWEEEFCPLYETTFIPYQLESEVVFEDSQIITTIKGESQENYHLKALFKGLVVVDDKNPFKSDLEFVYTTDRKTQQLINVDAELSIVYKGHLYQKNVINIRKP</sequence>
<dbReference type="RefSeq" id="WP_016421354.1">
    <property type="nucleotide sequence ID" value="NZ_FNND01000023.1"/>
</dbReference>
<dbReference type="PROSITE" id="PS51782">
    <property type="entry name" value="LYSM"/>
    <property type="match status" value="1"/>
</dbReference>
<keyword evidence="3" id="KW-1185">Reference proteome</keyword>
<dbReference type="SMART" id="SM00257">
    <property type="entry name" value="LysM"/>
    <property type="match status" value="1"/>
</dbReference>
<dbReference type="AlphaFoldDB" id="A0A1H3A1P1"/>
<comment type="caution">
    <text evidence="2">The sequence shown here is derived from an EMBL/GenBank/DDBJ whole genome shotgun (WGS) entry which is preliminary data.</text>
</comment>
<dbReference type="Gene3D" id="3.10.350.10">
    <property type="entry name" value="LysM domain"/>
    <property type="match status" value="1"/>
</dbReference>
<dbReference type="CDD" id="cd00118">
    <property type="entry name" value="LysM"/>
    <property type="match status" value="1"/>
</dbReference>
<dbReference type="InterPro" id="IPR018392">
    <property type="entry name" value="LysM"/>
</dbReference>
<dbReference type="Pfam" id="PF01476">
    <property type="entry name" value="LysM"/>
    <property type="match status" value="1"/>
</dbReference>
<name>A0A1H3A1P1_9FLAO</name>
<evidence type="ECO:0000313" key="2">
    <source>
        <dbReference type="EMBL" id="SDX23094.1"/>
    </source>
</evidence>
<dbReference type="InterPro" id="IPR036779">
    <property type="entry name" value="LysM_dom_sf"/>
</dbReference>
<dbReference type="OrthoDB" id="1246696at2"/>
<protein>
    <submittedName>
        <fullName evidence="2">LysM domain-containing protein</fullName>
    </submittedName>
</protein>
<gene>
    <name evidence="2" type="ORF">SAMN05444420_1232</name>
</gene>
<dbReference type="SUPFAM" id="SSF54106">
    <property type="entry name" value="LysM domain"/>
    <property type="match status" value="1"/>
</dbReference>
<organism evidence="2 3">
    <name type="scientific">Capnocytophaga granulosa</name>
    <dbReference type="NCBI Taxonomy" id="45242"/>
    <lineage>
        <taxon>Bacteria</taxon>
        <taxon>Pseudomonadati</taxon>
        <taxon>Bacteroidota</taxon>
        <taxon>Flavobacteriia</taxon>
        <taxon>Flavobacteriales</taxon>
        <taxon>Flavobacteriaceae</taxon>
        <taxon>Capnocytophaga</taxon>
    </lineage>
</organism>
<dbReference type="GeneID" id="85018339"/>